<gene>
    <name evidence="2" type="ORF">QYE76_009232</name>
</gene>
<name>A0AAD8TUX0_LOLMU</name>
<dbReference type="SUPFAM" id="SSF52047">
    <property type="entry name" value="RNI-like"/>
    <property type="match status" value="1"/>
</dbReference>
<accession>A0AAD8TUX0</accession>
<organism evidence="2 3">
    <name type="scientific">Lolium multiflorum</name>
    <name type="common">Italian ryegrass</name>
    <name type="synonym">Lolium perenne subsp. multiflorum</name>
    <dbReference type="NCBI Taxonomy" id="4521"/>
    <lineage>
        <taxon>Eukaryota</taxon>
        <taxon>Viridiplantae</taxon>
        <taxon>Streptophyta</taxon>
        <taxon>Embryophyta</taxon>
        <taxon>Tracheophyta</taxon>
        <taxon>Spermatophyta</taxon>
        <taxon>Magnoliopsida</taxon>
        <taxon>Liliopsida</taxon>
        <taxon>Poales</taxon>
        <taxon>Poaceae</taxon>
        <taxon>BOP clade</taxon>
        <taxon>Pooideae</taxon>
        <taxon>Poodae</taxon>
        <taxon>Poeae</taxon>
        <taxon>Poeae Chloroplast Group 2 (Poeae type)</taxon>
        <taxon>Loliodinae</taxon>
        <taxon>Loliinae</taxon>
        <taxon>Lolium</taxon>
    </lineage>
</organism>
<dbReference type="SUPFAM" id="SSF81383">
    <property type="entry name" value="F-box domain"/>
    <property type="match status" value="1"/>
</dbReference>
<evidence type="ECO:0000313" key="3">
    <source>
        <dbReference type="Proteomes" id="UP001231189"/>
    </source>
</evidence>
<evidence type="ECO:0000256" key="1">
    <source>
        <dbReference type="SAM" id="MobiDB-lite"/>
    </source>
</evidence>
<dbReference type="PANTHER" id="PTHR38926:SF69">
    <property type="entry name" value="F-BOX DOMAIN-CONTAINING PROTEIN"/>
    <property type="match status" value="1"/>
</dbReference>
<dbReference type="AlphaFoldDB" id="A0AAD8TUX0"/>
<dbReference type="InterPro" id="IPR032675">
    <property type="entry name" value="LRR_dom_sf"/>
</dbReference>
<evidence type="ECO:0000313" key="2">
    <source>
        <dbReference type="EMBL" id="KAK1692535.1"/>
    </source>
</evidence>
<feature type="compositionally biased region" description="Basic residues" evidence="1">
    <location>
        <begin position="20"/>
        <end position="30"/>
    </location>
</feature>
<feature type="compositionally biased region" description="Basic residues" evidence="1">
    <location>
        <begin position="1"/>
        <end position="10"/>
    </location>
</feature>
<keyword evidence="3" id="KW-1185">Reference proteome</keyword>
<comment type="caution">
    <text evidence="2">The sequence shown here is derived from an EMBL/GenBank/DDBJ whole genome shotgun (WGS) entry which is preliminary data.</text>
</comment>
<reference evidence="2" key="1">
    <citation type="submission" date="2023-07" db="EMBL/GenBank/DDBJ databases">
        <title>A chromosome-level genome assembly of Lolium multiflorum.</title>
        <authorList>
            <person name="Chen Y."/>
            <person name="Copetti D."/>
            <person name="Kolliker R."/>
            <person name="Studer B."/>
        </authorList>
    </citation>
    <scope>NUCLEOTIDE SEQUENCE</scope>
    <source>
        <strain evidence="2">02402/16</strain>
        <tissue evidence="2">Leaf</tissue>
    </source>
</reference>
<dbReference type="PANTHER" id="PTHR38926">
    <property type="entry name" value="F-BOX DOMAIN CONTAINING PROTEIN, EXPRESSED"/>
    <property type="match status" value="1"/>
</dbReference>
<proteinExistence type="predicted"/>
<protein>
    <recommendedName>
        <fullName evidence="4">F-box domain-containing protein</fullName>
    </recommendedName>
</protein>
<sequence>MDTKKRKRKNLTYSTAPSSSRRRRRHRRRNDHVTSPDDWRDWASLPLDVVRIVLSKLRQTDMLRAAGLVRSPWPRLALEEPHMWRHIELPQGDLWDWQEPPSAGWKAMALAAVELSAGRAPLLRKLYVTGWPYIEDKKLITTIIKKLPLLEHLVLSDGRLEKELLLALLDHCPRLELLDLTEADPTFAVWHEPINTMIQNCSIKDLRMPRMILE</sequence>
<dbReference type="EMBL" id="JAUUTY010000001">
    <property type="protein sequence ID" value="KAK1692535.1"/>
    <property type="molecule type" value="Genomic_DNA"/>
</dbReference>
<feature type="region of interest" description="Disordered" evidence="1">
    <location>
        <begin position="1"/>
        <end position="36"/>
    </location>
</feature>
<dbReference type="Gene3D" id="3.80.10.10">
    <property type="entry name" value="Ribonuclease Inhibitor"/>
    <property type="match status" value="1"/>
</dbReference>
<dbReference type="Proteomes" id="UP001231189">
    <property type="component" value="Unassembled WGS sequence"/>
</dbReference>
<dbReference type="InterPro" id="IPR036047">
    <property type="entry name" value="F-box-like_dom_sf"/>
</dbReference>
<evidence type="ECO:0008006" key="4">
    <source>
        <dbReference type="Google" id="ProtNLM"/>
    </source>
</evidence>